<feature type="compositionally biased region" description="Basic and acidic residues" evidence="1">
    <location>
        <begin position="620"/>
        <end position="635"/>
    </location>
</feature>
<evidence type="ECO:0000256" key="1">
    <source>
        <dbReference type="SAM" id="MobiDB-lite"/>
    </source>
</evidence>
<feature type="compositionally biased region" description="Polar residues" evidence="1">
    <location>
        <begin position="574"/>
        <end position="583"/>
    </location>
</feature>
<gene>
    <name evidence="2" type="ORF">VNI00_000002</name>
</gene>
<feature type="compositionally biased region" description="Polar residues" evidence="1">
    <location>
        <begin position="395"/>
        <end position="413"/>
    </location>
</feature>
<feature type="region of interest" description="Disordered" evidence="1">
    <location>
        <begin position="692"/>
        <end position="736"/>
    </location>
</feature>
<reference evidence="2 3" key="1">
    <citation type="submission" date="2024-01" db="EMBL/GenBank/DDBJ databases">
        <title>A draft genome for a cacao thread blight-causing isolate of Paramarasmius palmivorus.</title>
        <authorList>
            <person name="Baruah I.K."/>
            <person name="Bukari Y."/>
            <person name="Amoako-Attah I."/>
            <person name="Meinhardt L.W."/>
            <person name="Bailey B.A."/>
            <person name="Cohen S.P."/>
        </authorList>
    </citation>
    <scope>NUCLEOTIDE SEQUENCE [LARGE SCALE GENOMIC DNA]</scope>
    <source>
        <strain evidence="2 3">GH-12</strain>
    </source>
</reference>
<feature type="region of interest" description="Disordered" evidence="1">
    <location>
        <begin position="944"/>
        <end position="973"/>
    </location>
</feature>
<feature type="region of interest" description="Disordered" evidence="1">
    <location>
        <begin position="1"/>
        <end position="54"/>
    </location>
</feature>
<dbReference type="AlphaFoldDB" id="A0AAW0EEK6"/>
<feature type="region of interest" description="Disordered" evidence="1">
    <location>
        <begin position="754"/>
        <end position="778"/>
    </location>
</feature>
<name>A0AAW0EEK6_9AGAR</name>
<evidence type="ECO:0000313" key="2">
    <source>
        <dbReference type="EMBL" id="KAK7062514.1"/>
    </source>
</evidence>
<dbReference type="EMBL" id="JAYKXP010000001">
    <property type="protein sequence ID" value="KAK7062514.1"/>
    <property type="molecule type" value="Genomic_DNA"/>
</dbReference>
<feature type="compositionally biased region" description="Basic and acidic residues" evidence="1">
    <location>
        <begin position="20"/>
        <end position="36"/>
    </location>
</feature>
<comment type="caution">
    <text evidence="2">The sequence shown here is derived from an EMBL/GenBank/DDBJ whole genome shotgun (WGS) entry which is preliminary data.</text>
</comment>
<feature type="compositionally biased region" description="Low complexity" evidence="1">
    <location>
        <begin position="424"/>
        <end position="437"/>
    </location>
</feature>
<feature type="compositionally biased region" description="Low complexity" evidence="1">
    <location>
        <begin position="478"/>
        <end position="494"/>
    </location>
</feature>
<feature type="region of interest" description="Disordered" evidence="1">
    <location>
        <begin position="321"/>
        <end position="583"/>
    </location>
</feature>
<protein>
    <submittedName>
        <fullName evidence="2">Uncharacterized protein</fullName>
    </submittedName>
</protein>
<keyword evidence="3" id="KW-1185">Reference proteome</keyword>
<evidence type="ECO:0000313" key="3">
    <source>
        <dbReference type="Proteomes" id="UP001383192"/>
    </source>
</evidence>
<proteinExistence type="predicted"/>
<feature type="compositionally biased region" description="Basic and acidic residues" evidence="1">
    <location>
        <begin position="366"/>
        <end position="376"/>
    </location>
</feature>
<accession>A0AAW0EEK6</accession>
<feature type="compositionally biased region" description="Low complexity" evidence="1">
    <location>
        <begin position="448"/>
        <end position="463"/>
    </location>
</feature>
<feature type="region of interest" description="Disordered" evidence="1">
    <location>
        <begin position="1097"/>
        <end position="1135"/>
    </location>
</feature>
<sequence>MPQPQEARRRSTRQLKVSSRVKDLDSDASVIKREEGNNQDETLDNSDKSSSVNVKCERGGSPIVWFSPSPSGNTEDKNKYGWNHPAELDYITPADWSDTKIIHHLIAHAFDLPAKNLKPGSPFIQVTGVTGTKTVLPAGYRVPLMFIARFQWLSLRLVLSAEKRDNEWRDYKYGILHVSRLCKRLLDSAQDAMSAVDLETGDKLKGMDRKWRCPTFDRAIARYKNKWFIADPSQIREFWELHKETEYEKDVLKFNWRGWALKGHRGFSLTDEEITNGITAQQLMYGLKEKDGKWHWDTEHTPIIGGTDAWSLRHAALASWPPSKSSIKCPAPPSSKAPDKPTTAEALKPTQPPVQPRVGKVPTSAAEKEKEKESSKSKAKQQAAESVRSIGSGPSPASKSAMPQSRTDPTSPSVLGKSSAVNGVSATAAPAPVATASVKPPEGSSGNSTSAKPPSTATSLPSKRPGSPLEKGGSAKRPPASSSSAAAAPTTPSSHAPPPSSNAGASTPVRVKREPSPDPDIEVLRSRPPRMKRHSIQLSRRGSPSPSASTNDSTHPNKDTTSVSKGKGKESSSHHAITSGYSGFQTAAAFSNITKDEAARLMGANETEWMPMVSSLKSQQTRDDNSAMDVDKDKTSASTSTTVELSNDHIPGLSRQGSQIYKSPAIPASTRPALAKPSPIPIPIPIPHYPASVSKPQTPLDPTITIPKLPFHSQTSRPTPSPSPALSAGAQDRAPHSADQAFMNALGLNLRMPQSTPQQHSQQNRPNPPRPNGTSNATSNQEATIAIIDSLFVGFSETLKKFSEQLRELREDGLRDVKIAMHDVVTAELRVNSTTIQKELENTLGPSFESRLEKVFRASIDGGMGSRIETSMKTGFEEMGKAMGQVMVGVARDAVGGVVRGLNQNVDQMRSELARSREREQALALMLKGIQDDMKGVRRALELTPRNSASNISPSNVAGPSTSTSGPARLPDPDLSIYASHPLAHLLGDVDTGLSNHDHSGIDLDRQYRHPSPHEAVPRAVPDRSVSGTPMSMDSDILLVEPVEQKFRPPEQEIAVPVPETPVLPPTPASPSLANQDDIMDVKPIIIDGEAYLPNANGEPIPVSSFRPSYPMPAKSNRKFRKMVAPNDGDSISTA</sequence>
<feature type="compositionally biased region" description="Polar residues" evidence="1">
    <location>
        <begin position="536"/>
        <end position="554"/>
    </location>
</feature>
<feature type="compositionally biased region" description="Basic and acidic residues" evidence="1">
    <location>
        <begin position="997"/>
        <end position="1017"/>
    </location>
</feature>
<feature type="region of interest" description="Disordered" evidence="1">
    <location>
        <begin position="602"/>
        <end position="660"/>
    </location>
</feature>
<feature type="compositionally biased region" description="Polar residues" evidence="1">
    <location>
        <begin position="945"/>
        <end position="966"/>
    </location>
</feature>
<organism evidence="2 3">
    <name type="scientific">Paramarasmius palmivorus</name>
    <dbReference type="NCBI Taxonomy" id="297713"/>
    <lineage>
        <taxon>Eukaryota</taxon>
        <taxon>Fungi</taxon>
        <taxon>Dikarya</taxon>
        <taxon>Basidiomycota</taxon>
        <taxon>Agaricomycotina</taxon>
        <taxon>Agaricomycetes</taxon>
        <taxon>Agaricomycetidae</taxon>
        <taxon>Agaricales</taxon>
        <taxon>Marasmiineae</taxon>
        <taxon>Marasmiaceae</taxon>
        <taxon>Paramarasmius</taxon>
    </lineage>
</organism>
<dbReference type="Proteomes" id="UP001383192">
    <property type="component" value="Unassembled WGS sequence"/>
</dbReference>
<feature type="region of interest" description="Disordered" evidence="1">
    <location>
        <begin position="997"/>
        <end position="1029"/>
    </location>
</feature>